<evidence type="ECO:0000256" key="2">
    <source>
        <dbReference type="ARBA" id="ARBA00022771"/>
    </source>
</evidence>
<keyword evidence="3" id="KW-0862">Zinc</keyword>
<gene>
    <name evidence="8" type="ORF">LUZ62_038605</name>
</gene>
<keyword evidence="1" id="KW-0479">Metal-binding</keyword>
<dbReference type="InterPro" id="IPR007527">
    <property type="entry name" value="Znf_SWIM"/>
</dbReference>
<keyword evidence="9" id="KW-1185">Reference proteome</keyword>
<evidence type="ECO:0000256" key="1">
    <source>
        <dbReference type="ARBA" id="ARBA00022723"/>
    </source>
</evidence>
<evidence type="ECO:0000259" key="7">
    <source>
        <dbReference type="PROSITE" id="PS50966"/>
    </source>
</evidence>
<dbReference type="Pfam" id="PF03101">
    <property type="entry name" value="FAR1"/>
    <property type="match status" value="1"/>
</dbReference>
<feature type="region of interest" description="Disordered" evidence="5">
    <location>
        <begin position="733"/>
        <end position="781"/>
    </location>
</feature>
<accession>A0AAV8F6U1</accession>
<dbReference type="PANTHER" id="PTHR47718">
    <property type="entry name" value="OS01G0519700 PROTEIN"/>
    <property type="match status" value="1"/>
</dbReference>
<feature type="compositionally biased region" description="Basic and acidic residues" evidence="5">
    <location>
        <begin position="121"/>
        <end position="130"/>
    </location>
</feature>
<keyword evidence="2 4" id="KW-0863">Zinc-finger</keyword>
<feature type="compositionally biased region" description="Acidic residues" evidence="5">
    <location>
        <begin position="756"/>
        <end position="777"/>
    </location>
</feature>
<name>A0AAV8F6U1_9POAL</name>
<proteinExistence type="predicted"/>
<dbReference type="SMART" id="SM00575">
    <property type="entry name" value="ZnF_PMZ"/>
    <property type="match status" value="1"/>
</dbReference>
<feature type="compositionally biased region" description="Basic and acidic residues" evidence="5">
    <location>
        <begin position="140"/>
        <end position="149"/>
    </location>
</feature>
<feature type="region of interest" description="Disordered" evidence="5">
    <location>
        <begin position="119"/>
        <end position="149"/>
    </location>
</feature>
<dbReference type="PROSITE" id="PS50966">
    <property type="entry name" value="ZF_SWIM"/>
    <property type="match status" value="1"/>
</dbReference>
<feature type="domain" description="SWIM-type" evidence="7">
    <location>
        <begin position="540"/>
        <end position="576"/>
    </location>
</feature>
<dbReference type="EMBL" id="JAMFTS010000002">
    <property type="protein sequence ID" value="KAJ4787359.1"/>
    <property type="molecule type" value="Genomic_DNA"/>
</dbReference>
<sequence>MNRSSDLLWHLWQTLMLHFFSYSILGCMNEEQVPPDENDDIGCTRAKINDPYIDVDIVFEEENNEGESIEIYVGKEFKSPEEAYNFYNLFALIRGFSIRKNHKGSSRKGVSGAQFVCSKHGLSDRQKSEGKPVGSSSKPKTPEKKRSFTRTDCKAYMRVKLVDGGIWRVSRFNDEHNHLMVLDSPSKKRGLRSQRCLTMEDKQTIRDLNDQNVGPSKIAQYLSILKGGRQNVLFRTKDVSNVIGAENKKYLGVDIDSTLLHFQKKKEVDSEFFYAVDADEDGFVRHIFWAEGRSRRAYLEFGDVVTFDTTYNTNKYSMPLAPFIGVNHHRQSIFFGMALLRSENTNNFVWLFETWLKAMYGKHPRVIITDQDPAMKNAIEIVFPDAVHRCCQWHVMRKAREKLGSLYGKLPTLAGELGSVINCSLTVSEFEDAWTTMLDKYELHDNRHLKNMFAKREEWAPAYFQGDEDMRTMNEEPQLETKFPLELDARRVYTRKVFSVFKELIKDSSLGVPKEIERDTLYEVTIKSNPYFKHWRPVTYLVNVDKEAGLFSCNCKGFEFDGLLCSHALIVMWMNGVEHIPAHYILNRWCRNANAGVKRPMNERSRDAGNTLALQMFRATTLKNQFNVLVDLASKDVQSFNKVEAKLRELVAEVQVVHNESLSQKPVCEATTMTIDDEVMKQATKVLHDPPISICKGRKKRPERWKIAAEKAPIKGRMCRYCKKVAKHNIRTCPKKKEDEGKGKKNGHGDGSSESYGEEDSGEDFSGEEDSGEEDDSMNLNPSLSNSSIRLLQHDFHLICFWYAPNKYSIFISFSKSPKGRPRNLLPARVA</sequence>
<evidence type="ECO:0000256" key="4">
    <source>
        <dbReference type="PROSITE-ProRule" id="PRU00325"/>
    </source>
</evidence>
<evidence type="ECO:0000313" key="9">
    <source>
        <dbReference type="Proteomes" id="UP001140206"/>
    </source>
</evidence>
<dbReference type="InterPro" id="IPR018289">
    <property type="entry name" value="MULE_transposase_dom"/>
</dbReference>
<dbReference type="Pfam" id="PF04434">
    <property type="entry name" value="SWIM"/>
    <property type="match status" value="1"/>
</dbReference>
<dbReference type="PROSITE" id="PS51257">
    <property type="entry name" value="PROKAR_LIPOPROTEIN"/>
    <property type="match status" value="1"/>
</dbReference>
<feature type="chain" id="PRO_5043653289" evidence="6">
    <location>
        <begin position="27"/>
        <end position="831"/>
    </location>
</feature>
<comment type="caution">
    <text evidence="8">The sequence shown here is derived from an EMBL/GenBank/DDBJ whole genome shotgun (WGS) entry which is preliminary data.</text>
</comment>
<protein>
    <submittedName>
        <fullName evidence="8">FAR1-related sequence 5</fullName>
    </submittedName>
</protein>
<evidence type="ECO:0000313" key="8">
    <source>
        <dbReference type="EMBL" id="KAJ4787359.1"/>
    </source>
</evidence>
<dbReference type="GO" id="GO:0008270">
    <property type="term" value="F:zinc ion binding"/>
    <property type="evidence" value="ECO:0007669"/>
    <property type="project" value="UniProtKB-KW"/>
</dbReference>
<evidence type="ECO:0000256" key="6">
    <source>
        <dbReference type="SAM" id="SignalP"/>
    </source>
</evidence>
<dbReference type="InterPro" id="IPR004330">
    <property type="entry name" value="FAR1_DNA_bnd_dom"/>
</dbReference>
<feature type="signal peptide" evidence="6">
    <location>
        <begin position="1"/>
        <end position="26"/>
    </location>
</feature>
<organism evidence="8 9">
    <name type="scientific">Rhynchospora pubera</name>
    <dbReference type="NCBI Taxonomy" id="906938"/>
    <lineage>
        <taxon>Eukaryota</taxon>
        <taxon>Viridiplantae</taxon>
        <taxon>Streptophyta</taxon>
        <taxon>Embryophyta</taxon>
        <taxon>Tracheophyta</taxon>
        <taxon>Spermatophyta</taxon>
        <taxon>Magnoliopsida</taxon>
        <taxon>Liliopsida</taxon>
        <taxon>Poales</taxon>
        <taxon>Cyperaceae</taxon>
        <taxon>Cyperoideae</taxon>
        <taxon>Rhynchosporeae</taxon>
        <taxon>Rhynchospora</taxon>
    </lineage>
</organism>
<reference evidence="8" key="1">
    <citation type="submission" date="2022-08" db="EMBL/GenBank/DDBJ databases">
        <authorList>
            <person name="Marques A."/>
        </authorList>
    </citation>
    <scope>NUCLEOTIDE SEQUENCE</scope>
    <source>
        <strain evidence="8">RhyPub2mFocal</strain>
        <tissue evidence="8">Leaves</tissue>
    </source>
</reference>
<dbReference type="InterPro" id="IPR006564">
    <property type="entry name" value="Znf_PMZ"/>
</dbReference>
<evidence type="ECO:0000256" key="3">
    <source>
        <dbReference type="ARBA" id="ARBA00022833"/>
    </source>
</evidence>
<dbReference type="AlphaFoldDB" id="A0AAV8F6U1"/>
<evidence type="ECO:0000256" key="5">
    <source>
        <dbReference type="SAM" id="MobiDB-lite"/>
    </source>
</evidence>
<dbReference type="Proteomes" id="UP001140206">
    <property type="component" value="Chromosome 2"/>
</dbReference>
<dbReference type="Pfam" id="PF10551">
    <property type="entry name" value="MULE"/>
    <property type="match status" value="1"/>
</dbReference>
<keyword evidence="6" id="KW-0732">Signal</keyword>